<feature type="domain" description="DUF2007" evidence="1">
    <location>
        <begin position="17"/>
        <end position="70"/>
    </location>
</feature>
<keyword evidence="3" id="KW-1185">Reference proteome</keyword>
<reference evidence="2 3" key="1">
    <citation type="submission" date="2020-05" db="EMBL/GenBank/DDBJ databases">
        <title>Hymenobacter terrestris sp. nov. and Hymenobacter lapidiphilus sp. nov., isolated from regoliths in Antarctica.</title>
        <authorList>
            <person name="Sedlacek I."/>
            <person name="Pantucek R."/>
            <person name="Zeman M."/>
            <person name="Holochova P."/>
            <person name="Kralova S."/>
            <person name="Stankova E."/>
            <person name="Sedo O."/>
            <person name="Micenkova L."/>
            <person name="Svec P."/>
            <person name="Gupta V."/>
            <person name="Sood U."/>
            <person name="Korpole U.S."/>
            <person name="Lal R."/>
        </authorList>
    </citation>
    <scope>NUCLEOTIDE SEQUENCE [LARGE SCALE GENOMIC DNA]</scope>
    <source>
        <strain evidence="2 3">P5342</strain>
    </source>
</reference>
<dbReference type="Proteomes" id="UP000565521">
    <property type="component" value="Unassembled WGS sequence"/>
</dbReference>
<dbReference type="Pfam" id="PF09413">
    <property type="entry name" value="DUF2007"/>
    <property type="match status" value="1"/>
</dbReference>
<organism evidence="2 3">
    <name type="scientific">Hymenobacter lapidiphilus</name>
    <dbReference type="NCBI Taxonomy" id="2608003"/>
    <lineage>
        <taxon>Bacteria</taxon>
        <taxon>Pseudomonadati</taxon>
        <taxon>Bacteroidota</taxon>
        <taxon>Cytophagia</taxon>
        <taxon>Cytophagales</taxon>
        <taxon>Hymenobacteraceae</taxon>
        <taxon>Hymenobacter</taxon>
    </lineage>
</organism>
<proteinExistence type="predicted"/>
<dbReference type="InterPro" id="IPR011322">
    <property type="entry name" value="N-reg_PII-like_a/b"/>
</dbReference>
<dbReference type="EMBL" id="JABKAU010000007">
    <property type="protein sequence ID" value="NVO30640.1"/>
    <property type="molecule type" value="Genomic_DNA"/>
</dbReference>
<evidence type="ECO:0000313" key="3">
    <source>
        <dbReference type="Proteomes" id="UP000565521"/>
    </source>
</evidence>
<accession>A0A7Y7PMM3</accession>
<sequence length="150" mass="16373">MPADIPSEAAAIVLLDSFTDSIAAHLARNQLDAAGIPCFLSNENRPYGQVMGNVSLFVRAPDVETAREVLHPQQTHMHAVAPDAAAPEAPDPAEIAATRCPRCHHHDVVCRHQPGPADSLFVKLRFWLMAPDNPQCHCFHCGHDFEVVRG</sequence>
<gene>
    <name evidence="2" type="ORF">HW554_05440</name>
</gene>
<evidence type="ECO:0000313" key="2">
    <source>
        <dbReference type="EMBL" id="NVO30640.1"/>
    </source>
</evidence>
<dbReference type="RefSeq" id="WP_176907538.1">
    <property type="nucleotide sequence ID" value="NZ_JABKAU010000007.1"/>
</dbReference>
<comment type="caution">
    <text evidence="2">The sequence shown here is derived from an EMBL/GenBank/DDBJ whole genome shotgun (WGS) entry which is preliminary data.</text>
</comment>
<evidence type="ECO:0000259" key="1">
    <source>
        <dbReference type="Pfam" id="PF09413"/>
    </source>
</evidence>
<dbReference type="SUPFAM" id="SSF54913">
    <property type="entry name" value="GlnB-like"/>
    <property type="match status" value="1"/>
</dbReference>
<name>A0A7Y7PMM3_9BACT</name>
<dbReference type="AlphaFoldDB" id="A0A7Y7PMM3"/>
<dbReference type="InterPro" id="IPR018551">
    <property type="entry name" value="DUF2007"/>
</dbReference>
<protein>
    <submittedName>
        <fullName evidence="2">DUF2007 domain-containing protein</fullName>
    </submittedName>
</protein>